<evidence type="ECO:0000256" key="2">
    <source>
        <dbReference type="ARBA" id="ARBA00022448"/>
    </source>
</evidence>
<feature type="transmembrane region" description="Helical" evidence="7">
    <location>
        <begin position="228"/>
        <end position="250"/>
    </location>
</feature>
<dbReference type="PROSITE" id="PS50850">
    <property type="entry name" value="MFS"/>
    <property type="match status" value="1"/>
</dbReference>
<reference evidence="9 10" key="1">
    <citation type="journal article" date="2017" name="BMC Biol.">
        <title>Genomic innovations, transcriptional plasticity and gene loss underlying the evolution and divergence of two highly polyphagous and invasive Helicoverpa pest species.</title>
        <authorList>
            <person name="Pearce S.L."/>
            <person name="Clarke D.F."/>
            <person name="East P.D."/>
            <person name="Elfekih S."/>
            <person name="Gordon K.H."/>
            <person name="Jermiin L.S."/>
            <person name="McGaughran A."/>
            <person name="Oakeshott J.G."/>
            <person name="Papanikolaou A."/>
            <person name="Perera O.P."/>
            <person name="Rane R.V."/>
            <person name="Richards S."/>
            <person name="Tay W.T."/>
            <person name="Walsh T.K."/>
            <person name="Anderson A."/>
            <person name="Anderson C.J."/>
            <person name="Asgari S."/>
            <person name="Board P.G."/>
            <person name="Bretschneider A."/>
            <person name="Campbell P.M."/>
            <person name="Chertemps T."/>
            <person name="Christeller J.T."/>
            <person name="Coppin C.W."/>
            <person name="Downes S.J."/>
            <person name="Duan G."/>
            <person name="Farnsworth C.A."/>
            <person name="Good R.T."/>
            <person name="Han L.B."/>
            <person name="Han Y.C."/>
            <person name="Hatje K."/>
            <person name="Horne I."/>
            <person name="Huang Y.P."/>
            <person name="Hughes D.S."/>
            <person name="Jacquin-Joly E."/>
            <person name="James W."/>
            <person name="Jhangiani S."/>
            <person name="Kollmar M."/>
            <person name="Kuwar S.S."/>
            <person name="Li S."/>
            <person name="Liu N.Y."/>
            <person name="Maibeche M.T."/>
            <person name="Miller J.R."/>
            <person name="Montagne N."/>
            <person name="Perry T."/>
            <person name="Qu J."/>
            <person name="Song S.V."/>
            <person name="Sutton G.G."/>
            <person name="Vogel H."/>
            <person name="Walenz B.P."/>
            <person name="Xu W."/>
            <person name="Zhang H.J."/>
            <person name="Zou Z."/>
            <person name="Batterham P."/>
            <person name="Edwards O.R."/>
            <person name="Feyereisen R."/>
            <person name="Gibbs R.A."/>
            <person name="Heckel D.G."/>
            <person name="McGrath A."/>
            <person name="Robin C."/>
            <person name="Scherer S.E."/>
            <person name="Worley K.C."/>
            <person name="Wu Y.D."/>
        </authorList>
    </citation>
    <scope>NUCLEOTIDE SEQUENCE [LARGE SCALE GENOMIC DNA]</scope>
    <source>
        <strain evidence="9">Harm_GR_Male_#8</strain>
        <tissue evidence="9">Whole organism</tissue>
    </source>
</reference>
<evidence type="ECO:0000256" key="6">
    <source>
        <dbReference type="ARBA" id="ARBA00023136"/>
    </source>
</evidence>
<feature type="transmembrane region" description="Helical" evidence="7">
    <location>
        <begin position="120"/>
        <end position="141"/>
    </location>
</feature>
<evidence type="ECO:0000313" key="9">
    <source>
        <dbReference type="EMBL" id="PZC74372.1"/>
    </source>
</evidence>
<gene>
    <name evidence="9" type="primary">HaOG207935</name>
    <name evidence="9" type="ORF">B5X24_HaOG207935</name>
</gene>
<feature type="transmembrane region" description="Helical" evidence="7">
    <location>
        <begin position="262"/>
        <end position="285"/>
    </location>
</feature>
<dbReference type="GO" id="GO:0016020">
    <property type="term" value="C:membrane"/>
    <property type="evidence" value="ECO:0007669"/>
    <property type="project" value="UniProtKB-SubCell"/>
</dbReference>
<feature type="transmembrane region" description="Helical" evidence="7">
    <location>
        <begin position="58"/>
        <end position="79"/>
    </location>
</feature>
<evidence type="ECO:0000256" key="3">
    <source>
        <dbReference type="ARBA" id="ARBA00022692"/>
    </source>
</evidence>
<feature type="domain" description="Major facilitator superfamily (MFS) profile" evidence="8">
    <location>
        <begin position="88"/>
        <end position="343"/>
    </location>
</feature>
<dbReference type="GO" id="GO:0015293">
    <property type="term" value="F:symporter activity"/>
    <property type="evidence" value="ECO:0007669"/>
    <property type="project" value="UniProtKB-KW"/>
</dbReference>
<keyword evidence="4" id="KW-0769">Symport</keyword>
<dbReference type="OrthoDB" id="2985014at2759"/>
<dbReference type="PANTHER" id="PTHR11662:SF280">
    <property type="entry name" value="FI21844P1-RELATED"/>
    <property type="match status" value="1"/>
</dbReference>
<feature type="transmembrane region" description="Helical" evidence="7">
    <location>
        <begin position="91"/>
        <end position="114"/>
    </location>
</feature>
<evidence type="ECO:0000313" key="10">
    <source>
        <dbReference type="Proteomes" id="UP000249218"/>
    </source>
</evidence>
<dbReference type="InterPro" id="IPR050382">
    <property type="entry name" value="MFS_Na/Anion_cotransporter"/>
</dbReference>
<proteinExistence type="predicted"/>
<dbReference type="FunFam" id="1.20.1250.20:FF:000003">
    <property type="entry name" value="Solute carrier family 17 member 3"/>
    <property type="match status" value="1"/>
</dbReference>
<evidence type="ECO:0000256" key="1">
    <source>
        <dbReference type="ARBA" id="ARBA00004141"/>
    </source>
</evidence>
<sequence>MSADVENKKPKAIFAIRHVQTMMMFFALVIAYGMRVNMSMAIVVMTDKTLENSFDWSMQTQSVILSSFFWGYIVLQIPAGEMAAKFGGMRLVTMAIAINSLVSLTVPMAAYYKLKTPWKAIWTSVPFISLIVLHCSQNWGYWTLMTEMPSYMKKVLGVDIKANGMMSALPYLAVYILSFPFGYLSDYLPNKKCLTVTATRKLSNSIGFFGPAIALIGLSYVPAGNVTLAVVLLTIVVGLNVGHLTGLMLVHLDMAPNYVGTLLGITNMAANIISIIAPLVAGVVLKDETDPNEWRKVFYIASAVYIAGNTFYLIFGTSERQKWNEPVQDKDDEIPEKTANKMV</sequence>
<dbReference type="PANTHER" id="PTHR11662">
    <property type="entry name" value="SOLUTE CARRIER FAMILY 17"/>
    <property type="match status" value="1"/>
</dbReference>
<keyword evidence="10" id="KW-1185">Reference proteome</keyword>
<keyword evidence="6 7" id="KW-0472">Membrane</keyword>
<evidence type="ECO:0000256" key="4">
    <source>
        <dbReference type="ARBA" id="ARBA00022847"/>
    </source>
</evidence>
<feature type="transmembrane region" description="Helical" evidence="7">
    <location>
        <begin position="21"/>
        <end position="46"/>
    </location>
</feature>
<organism evidence="9 10">
    <name type="scientific">Helicoverpa armigera</name>
    <name type="common">Cotton bollworm</name>
    <name type="synonym">Heliothis armigera</name>
    <dbReference type="NCBI Taxonomy" id="29058"/>
    <lineage>
        <taxon>Eukaryota</taxon>
        <taxon>Metazoa</taxon>
        <taxon>Ecdysozoa</taxon>
        <taxon>Arthropoda</taxon>
        <taxon>Hexapoda</taxon>
        <taxon>Insecta</taxon>
        <taxon>Pterygota</taxon>
        <taxon>Neoptera</taxon>
        <taxon>Endopterygota</taxon>
        <taxon>Lepidoptera</taxon>
        <taxon>Glossata</taxon>
        <taxon>Ditrysia</taxon>
        <taxon>Noctuoidea</taxon>
        <taxon>Noctuidae</taxon>
        <taxon>Heliothinae</taxon>
        <taxon>Helicoverpa</taxon>
    </lineage>
</organism>
<feature type="transmembrane region" description="Helical" evidence="7">
    <location>
        <begin position="297"/>
        <end position="315"/>
    </location>
</feature>
<dbReference type="GO" id="GO:0006820">
    <property type="term" value="P:monoatomic anion transport"/>
    <property type="evidence" value="ECO:0007669"/>
    <property type="project" value="TreeGrafter"/>
</dbReference>
<accession>A0A2W1BH32</accession>
<feature type="transmembrane region" description="Helical" evidence="7">
    <location>
        <begin position="202"/>
        <end position="221"/>
    </location>
</feature>
<dbReference type="InterPro" id="IPR011701">
    <property type="entry name" value="MFS"/>
</dbReference>
<evidence type="ECO:0000259" key="8">
    <source>
        <dbReference type="PROSITE" id="PS50850"/>
    </source>
</evidence>
<name>A0A2W1BH32_HELAM</name>
<keyword evidence="2" id="KW-0813">Transport</keyword>
<keyword evidence="3 7" id="KW-0812">Transmembrane</keyword>
<evidence type="ECO:0000256" key="5">
    <source>
        <dbReference type="ARBA" id="ARBA00022989"/>
    </source>
</evidence>
<dbReference type="SUPFAM" id="SSF103473">
    <property type="entry name" value="MFS general substrate transporter"/>
    <property type="match status" value="2"/>
</dbReference>
<protein>
    <recommendedName>
        <fullName evidence="8">Major facilitator superfamily (MFS) profile domain-containing protein</fullName>
    </recommendedName>
</protein>
<dbReference type="Proteomes" id="UP000249218">
    <property type="component" value="Unassembled WGS sequence"/>
</dbReference>
<evidence type="ECO:0000256" key="7">
    <source>
        <dbReference type="SAM" id="Phobius"/>
    </source>
</evidence>
<feature type="transmembrane region" description="Helical" evidence="7">
    <location>
        <begin position="162"/>
        <end position="182"/>
    </location>
</feature>
<comment type="subcellular location">
    <subcellularLocation>
        <location evidence="1">Membrane</location>
        <topology evidence="1">Multi-pass membrane protein</topology>
    </subcellularLocation>
</comment>
<keyword evidence="5 7" id="KW-1133">Transmembrane helix</keyword>
<dbReference type="AlphaFoldDB" id="A0A2W1BH32"/>
<dbReference type="Gene3D" id="1.20.120.540">
    <property type="entry name" value="Voltage-gated potassium channels"/>
    <property type="match status" value="1"/>
</dbReference>
<dbReference type="InterPro" id="IPR027378">
    <property type="entry name" value="Nucleotide_channel_N"/>
</dbReference>
<dbReference type="InterPro" id="IPR036259">
    <property type="entry name" value="MFS_trans_sf"/>
</dbReference>
<dbReference type="EMBL" id="KZ150053">
    <property type="protein sequence ID" value="PZC74372.1"/>
    <property type="molecule type" value="Genomic_DNA"/>
</dbReference>
<dbReference type="Pfam" id="PF07690">
    <property type="entry name" value="MFS_1"/>
    <property type="match status" value="1"/>
</dbReference>
<dbReference type="InterPro" id="IPR020846">
    <property type="entry name" value="MFS_dom"/>
</dbReference>